<proteinExistence type="predicted"/>
<organism evidence="1 2">
    <name type="scientific">Rhizobium bangladeshense</name>
    <dbReference type="NCBI Taxonomy" id="1138189"/>
    <lineage>
        <taxon>Bacteria</taxon>
        <taxon>Pseudomonadati</taxon>
        <taxon>Pseudomonadota</taxon>
        <taxon>Alphaproteobacteria</taxon>
        <taxon>Hyphomicrobiales</taxon>
        <taxon>Rhizobiaceae</taxon>
        <taxon>Rhizobium/Agrobacterium group</taxon>
        <taxon>Rhizobium</taxon>
    </lineage>
</organism>
<protein>
    <submittedName>
        <fullName evidence="1">Uncharacterized protein</fullName>
    </submittedName>
</protein>
<dbReference type="EMBL" id="JABTXI010000005">
    <property type="protein sequence ID" value="MBY3591040.1"/>
    <property type="molecule type" value="Genomic_DNA"/>
</dbReference>
<sequence length="76" mass="8688">MDRAMAEKHLQQAREHVALGEMHLARQREILAELTHRGADLTEAKRLLTNFEEFQVIHLAHLDRLKAELALPRGAA</sequence>
<keyword evidence="2" id="KW-1185">Reference proteome</keyword>
<evidence type="ECO:0000313" key="1">
    <source>
        <dbReference type="EMBL" id="MBY3591040.1"/>
    </source>
</evidence>
<comment type="caution">
    <text evidence="1">The sequence shown here is derived from an EMBL/GenBank/DDBJ whole genome shotgun (WGS) entry which is preliminary data.</text>
</comment>
<evidence type="ECO:0000313" key="2">
    <source>
        <dbReference type="Proteomes" id="UP000720124"/>
    </source>
</evidence>
<reference evidence="1 2" key="1">
    <citation type="submission" date="2020-06" db="EMBL/GenBank/DDBJ databases">
        <title>Global-level population genomics: horizontal gene transfer, symbiosis and evolution in Rhizobia.</title>
        <authorList>
            <person name="Gai Y."/>
        </authorList>
    </citation>
    <scope>NUCLEOTIDE SEQUENCE [LARGE SCALE GENOMIC DNA]</scope>
    <source>
        <strain evidence="1 2">PLR6_1b</strain>
    </source>
</reference>
<dbReference type="Proteomes" id="UP000720124">
    <property type="component" value="Unassembled WGS sequence"/>
</dbReference>
<name>A0ABS7LI43_9HYPH</name>
<gene>
    <name evidence="1" type="ORF">HJA87_14305</name>
</gene>
<accession>A0ABS7LI43</accession>